<dbReference type="SUPFAM" id="SSF52096">
    <property type="entry name" value="ClpP/crotonase"/>
    <property type="match status" value="1"/>
</dbReference>
<evidence type="ECO:0000313" key="4">
    <source>
        <dbReference type="Proteomes" id="UP000225706"/>
    </source>
</evidence>
<protein>
    <submittedName>
        <fullName evidence="3">3-hydroxypropionyl-coenzyme A dehydratase</fullName>
    </submittedName>
</protein>
<dbReference type="GO" id="GO:0003824">
    <property type="term" value="F:catalytic activity"/>
    <property type="evidence" value="ECO:0007669"/>
    <property type="project" value="InterPro"/>
</dbReference>
<dbReference type="Gene3D" id="1.10.287.2460">
    <property type="match status" value="1"/>
</dbReference>
<sequence>MTLSFLTRIARQRALKIPSLIAAARRFSSASSLVETEQDGQIFHVSIARPEKRNAVDAETAKELAEAFRQFEIDDESSVAVLYGKGDTFCAGYDLKYLSSRGPDEFLRSFSPPGEGDSPMGPTRLKLTKPVIGAIEGHAVAGGMELALMCDLRVVAEDAVMGMFNRRFGVPSVDGGTVRLPYIVGLSRALDLIMTGRAVHAEEAFSIGLANRVVPKGKTVEEALKLARMLVRFPREALYADRKSVFYATFNADSFYDALTYEYSKGVKLQIMKDSIEGAKQFLMGKGRKGSFDDYLE</sequence>
<dbReference type="InterPro" id="IPR018376">
    <property type="entry name" value="Enoyl-CoA_hyd/isom_CS"/>
</dbReference>
<dbReference type="OrthoDB" id="448450at2759"/>
<reference evidence="4" key="1">
    <citation type="journal article" date="2017" name="bioRxiv">
        <title>Comparative analysis of the genomes of Stylophora pistillata and Acropora digitifera provides evidence for extensive differences between species of corals.</title>
        <authorList>
            <person name="Voolstra C.R."/>
            <person name="Li Y."/>
            <person name="Liew Y.J."/>
            <person name="Baumgarten S."/>
            <person name="Zoccola D."/>
            <person name="Flot J.-F."/>
            <person name="Tambutte S."/>
            <person name="Allemand D."/>
            <person name="Aranda M."/>
        </authorList>
    </citation>
    <scope>NUCLEOTIDE SEQUENCE [LARGE SCALE GENOMIC DNA]</scope>
</reference>
<dbReference type="PROSITE" id="PS00166">
    <property type="entry name" value="ENOYL_COA_HYDRATASE"/>
    <property type="match status" value="1"/>
</dbReference>
<dbReference type="NCBIfam" id="NF006108">
    <property type="entry name" value="PRK08259.1"/>
    <property type="match status" value="1"/>
</dbReference>
<keyword evidence="4" id="KW-1185">Reference proteome</keyword>
<dbReference type="STRING" id="50429.A0A2B4SGI6"/>
<dbReference type="PANTHER" id="PTHR43802:SF1">
    <property type="entry name" value="IP11341P-RELATED"/>
    <property type="match status" value="1"/>
</dbReference>
<dbReference type="InterPro" id="IPR001753">
    <property type="entry name" value="Enoyl-CoA_hydra/iso"/>
</dbReference>
<evidence type="ECO:0000256" key="2">
    <source>
        <dbReference type="RuleBase" id="RU003707"/>
    </source>
</evidence>
<comment type="caution">
    <text evidence="3">The sequence shown here is derived from an EMBL/GenBank/DDBJ whole genome shotgun (WGS) entry which is preliminary data.</text>
</comment>
<name>A0A2B4SGI6_STYPI</name>
<evidence type="ECO:0000256" key="1">
    <source>
        <dbReference type="ARBA" id="ARBA00005254"/>
    </source>
</evidence>
<dbReference type="CDD" id="cd06558">
    <property type="entry name" value="crotonase-like"/>
    <property type="match status" value="1"/>
</dbReference>
<dbReference type="PANTHER" id="PTHR43802">
    <property type="entry name" value="ENOYL-COA HYDRATASE"/>
    <property type="match status" value="1"/>
</dbReference>
<proteinExistence type="inferred from homology"/>
<dbReference type="EMBL" id="LSMT01000088">
    <property type="protein sequence ID" value="PFX28209.1"/>
    <property type="molecule type" value="Genomic_DNA"/>
</dbReference>
<dbReference type="Proteomes" id="UP000225706">
    <property type="component" value="Unassembled WGS sequence"/>
</dbReference>
<gene>
    <name evidence="3" type="ORF">AWC38_SpisGene7099</name>
</gene>
<organism evidence="3 4">
    <name type="scientific">Stylophora pistillata</name>
    <name type="common">Smooth cauliflower coral</name>
    <dbReference type="NCBI Taxonomy" id="50429"/>
    <lineage>
        <taxon>Eukaryota</taxon>
        <taxon>Metazoa</taxon>
        <taxon>Cnidaria</taxon>
        <taxon>Anthozoa</taxon>
        <taxon>Hexacorallia</taxon>
        <taxon>Scleractinia</taxon>
        <taxon>Astrocoeniina</taxon>
        <taxon>Pocilloporidae</taxon>
        <taxon>Stylophora</taxon>
    </lineage>
</organism>
<accession>A0A2B4SGI6</accession>
<dbReference type="InterPro" id="IPR029045">
    <property type="entry name" value="ClpP/crotonase-like_dom_sf"/>
</dbReference>
<dbReference type="AlphaFoldDB" id="A0A2B4SGI6"/>
<dbReference type="Gene3D" id="3.90.226.10">
    <property type="entry name" value="2-enoyl-CoA Hydratase, Chain A, domain 1"/>
    <property type="match status" value="1"/>
</dbReference>
<dbReference type="Pfam" id="PF00378">
    <property type="entry name" value="ECH_1"/>
    <property type="match status" value="1"/>
</dbReference>
<comment type="similarity">
    <text evidence="1 2">Belongs to the enoyl-CoA hydratase/isomerase family.</text>
</comment>
<evidence type="ECO:0000313" key="3">
    <source>
        <dbReference type="EMBL" id="PFX28209.1"/>
    </source>
</evidence>